<dbReference type="SMART" id="SM00357">
    <property type="entry name" value="CSP"/>
    <property type="match status" value="1"/>
</dbReference>
<keyword evidence="5" id="KW-1185">Reference proteome</keyword>
<comment type="caution">
    <text evidence="4">The sequence shown here is derived from an EMBL/GenBank/DDBJ whole genome shotgun (WGS) entry which is preliminary data.</text>
</comment>
<dbReference type="EMBL" id="CAKKNE010000001">
    <property type="protein sequence ID" value="CAH0365429.1"/>
    <property type="molecule type" value="Genomic_DNA"/>
</dbReference>
<evidence type="ECO:0000256" key="2">
    <source>
        <dbReference type="SAM" id="MobiDB-lite"/>
    </source>
</evidence>
<evidence type="ECO:0000259" key="3">
    <source>
        <dbReference type="SMART" id="SM00357"/>
    </source>
</evidence>
<feature type="coiled-coil region" evidence="1">
    <location>
        <begin position="298"/>
        <end position="364"/>
    </location>
</feature>
<feature type="compositionally biased region" description="Low complexity" evidence="2">
    <location>
        <begin position="490"/>
        <end position="502"/>
    </location>
</feature>
<evidence type="ECO:0000313" key="4">
    <source>
        <dbReference type="EMBL" id="CAH0365429.1"/>
    </source>
</evidence>
<keyword evidence="1" id="KW-0175">Coiled coil</keyword>
<dbReference type="Gene3D" id="2.40.50.140">
    <property type="entry name" value="Nucleic acid-binding proteins"/>
    <property type="match status" value="1"/>
</dbReference>
<dbReference type="InterPro" id="IPR012340">
    <property type="entry name" value="NA-bd_OB-fold"/>
</dbReference>
<reference evidence="4" key="1">
    <citation type="submission" date="2021-11" db="EMBL/GenBank/DDBJ databases">
        <authorList>
            <consortium name="Genoscope - CEA"/>
            <person name="William W."/>
        </authorList>
    </citation>
    <scope>NUCLEOTIDE SEQUENCE</scope>
</reference>
<dbReference type="GO" id="GO:0003676">
    <property type="term" value="F:nucleic acid binding"/>
    <property type="evidence" value="ECO:0007669"/>
    <property type="project" value="InterPro"/>
</dbReference>
<evidence type="ECO:0000256" key="1">
    <source>
        <dbReference type="SAM" id="Coils"/>
    </source>
</evidence>
<organism evidence="4 5">
    <name type="scientific">Pelagomonas calceolata</name>
    <dbReference type="NCBI Taxonomy" id="35677"/>
    <lineage>
        <taxon>Eukaryota</taxon>
        <taxon>Sar</taxon>
        <taxon>Stramenopiles</taxon>
        <taxon>Ochrophyta</taxon>
        <taxon>Pelagophyceae</taxon>
        <taxon>Pelagomonadales</taxon>
        <taxon>Pelagomonadaceae</taxon>
        <taxon>Pelagomonas</taxon>
    </lineage>
</organism>
<accession>A0A8J2SD83</accession>
<feature type="compositionally biased region" description="Low complexity" evidence="2">
    <location>
        <begin position="466"/>
        <end position="483"/>
    </location>
</feature>
<protein>
    <recommendedName>
        <fullName evidence="3">Cold-shock domain-containing protein</fullName>
    </recommendedName>
</protein>
<evidence type="ECO:0000313" key="5">
    <source>
        <dbReference type="Proteomes" id="UP000789595"/>
    </source>
</evidence>
<dbReference type="InterPro" id="IPR013761">
    <property type="entry name" value="SAM/pointed_sf"/>
</dbReference>
<sequence length="502" mass="54566">MPISDEELRRRTLVASGRYDELSRLLQSVKLRKLLVSLSKAGVEDATLDSVGLETLNEFDISAKNPGERILLLEALRARLARRGGDGRKRGTVITACKGYCFVRADGQPKKKGKDGYYCSFKDVEGRKSLVKGDRVAFEVVSCNPGSKHTHKLQNVVVISDDDGTLLGRLGLGHLAPVLAREQIDEETLPLLSVEDLVEAGISKNEAKLIVATAAAPPSPPKKPNGEHERTLAEAKGAVLRLMEENKRLREESSAGLVKENRRLRDELAAAKASRSEEIAAAAAKAYTSEKAANRCALEGLELMKRERENAVRALAEETAAHAATRAELQDRDEKARTRAMFFATELEDAVRGLAEERQAHQATRQQLTPFLSGAYQGGVEAQLTEWRGTAQDALKELAMERDVHVRTKRALDAEQAAHAATRDRTVMRVVESKRALEAEQVAHAATRAELSATKGALARMAARAGAFGAPEKSKTAPTAEPTAEPPTAEPTSEPELTTEPI</sequence>
<dbReference type="Gene3D" id="1.10.150.50">
    <property type="entry name" value="Transcription Factor, Ets-1"/>
    <property type="match status" value="1"/>
</dbReference>
<feature type="region of interest" description="Disordered" evidence="2">
    <location>
        <begin position="466"/>
        <end position="502"/>
    </location>
</feature>
<proteinExistence type="predicted"/>
<dbReference type="AlphaFoldDB" id="A0A8J2SD83"/>
<name>A0A8J2SD83_9STRA</name>
<feature type="domain" description="Cold-shock" evidence="3">
    <location>
        <begin position="90"/>
        <end position="158"/>
    </location>
</feature>
<dbReference type="InterPro" id="IPR011129">
    <property type="entry name" value="CSD"/>
</dbReference>
<dbReference type="Proteomes" id="UP000789595">
    <property type="component" value="Unassembled WGS sequence"/>
</dbReference>
<gene>
    <name evidence="4" type="ORF">PECAL_1P18690</name>
</gene>